<dbReference type="OrthoDB" id="7990699at2"/>
<feature type="transmembrane region" description="Helical" evidence="1">
    <location>
        <begin position="154"/>
        <end position="172"/>
    </location>
</feature>
<name>A0A1I4EV85_9RHOB</name>
<feature type="transmembrane region" description="Helical" evidence="1">
    <location>
        <begin position="178"/>
        <end position="199"/>
    </location>
</feature>
<keyword evidence="1" id="KW-0812">Transmembrane</keyword>
<dbReference type="RefSeq" id="WP_090188266.1">
    <property type="nucleotide sequence ID" value="NZ_FOTF01000007.1"/>
</dbReference>
<dbReference type="STRING" id="195913.SAMN04488004_107210"/>
<accession>A0A1I4EV85</accession>
<gene>
    <name evidence="2" type="ORF">SAMN04488004_107210</name>
</gene>
<feature type="transmembrane region" description="Helical" evidence="1">
    <location>
        <begin position="272"/>
        <end position="292"/>
    </location>
</feature>
<proteinExistence type="predicted"/>
<keyword evidence="3" id="KW-1185">Reference proteome</keyword>
<reference evidence="2 3" key="1">
    <citation type="submission" date="2016-10" db="EMBL/GenBank/DDBJ databases">
        <authorList>
            <person name="de Groot N.N."/>
        </authorList>
    </citation>
    <scope>NUCLEOTIDE SEQUENCE [LARGE SCALE GENOMIC DNA]</scope>
    <source>
        <strain evidence="2 3">DSM 16199</strain>
    </source>
</reference>
<dbReference type="AlphaFoldDB" id="A0A1I4EV85"/>
<dbReference type="Proteomes" id="UP000199550">
    <property type="component" value="Unassembled WGS sequence"/>
</dbReference>
<feature type="transmembrane region" description="Helical" evidence="1">
    <location>
        <begin position="231"/>
        <end position="252"/>
    </location>
</feature>
<evidence type="ECO:0000313" key="3">
    <source>
        <dbReference type="Proteomes" id="UP000199550"/>
    </source>
</evidence>
<organism evidence="2 3">
    <name type="scientific">Loktanella salsilacus</name>
    <dbReference type="NCBI Taxonomy" id="195913"/>
    <lineage>
        <taxon>Bacteria</taxon>
        <taxon>Pseudomonadati</taxon>
        <taxon>Pseudomonadota</taxon>
        <taxon>Alphaproteobacteria</taxon>
        <taxon>Rhodobacterales</taxon>
        <taxon>Roseobacteraceae</taxon>
        <taxon>Loktanella</taxon>
    </lineage>
</organism>
<evidence type="ECO:0000256" key="1">
    <source>
        <dbReference type="SAM" id="Phobius"/>
    </source>
</evidence>
<evidence type="ECO:0000313" key="2">
    <source>
        <dbReference type="EMBL" id="SFL09618.1"/>
    </source>
</evidence>
<keyword evidence="1" id="KW-1133">Transmembrane helix</keyword>
<sequence>MTHETEAYCAIDFSPSGAAAADLFAKLPTEARLGQLALSDVIGSTPGNMTQGMCEWYEGHIAPVRSSALEGVQSVLNGIDTKANGKPVFVEREKDKAEDDLLKAKRDAVKSVRDTRKTEFTRLEKIQESEDKTRDRYETLRNTLDREPRQWNSFLYVGLLMIIGLAELAINWEAFNAIKFFTPAVATGTALILGFALAASSHYTGSVIRQYKSLFDPANDDMDRFAGWKMIGMAASTLTIALGLVAFSRFYYLQQVASSNIFGDASIGLLKTVGGSMMSNILVWMVGVLIAYMAHDQVPEFPAALKDLERFTKKREALQNSLDKPLARPFSKAEAQYKNDMERIKQRSASLASVPTQVEARGLMQKVMEQDAKVKALLATYRHRLKNDGRHDAVFLMDEELGRTDNKIELNHESYSQKPLVMKYV</sequence>
<dbReference type="EMBL" id="FOTF01000007">
    <property type="protein sequence ID" value="SFL09618.1"/>
    <property type="molecule type" value="Genomic_DNA"/>
</dbReference>
<protein>
    <submittedName>
        <fullName evidence="2">Uncharacterized protein</fullName>
    </submittedName>
</protein>
<keyword evidence="1" id="KW-0472">Membrane</keyword>